<dbReference type="STRING" id="1860102.ACCAA_340006"/>
<keyword evidence="1" id="KW-0813">Transport</keyword>
<dbReference type="FunFam" id="3.40.50.300:FF:000032">
    <property type="entry name" value="Export ABC transporter ATP-binding protein"/>
    <property type="match status" value="1"/>
</dbReference>
<dbReference type="GO" id="GO:0005886">
    <property type="term" value="C:plasma membrane"/>
    <property type="evidence" value="ECO:0007669"/>
    <property type="project" value="TreeGrafter"/>
</dbReference>
<evidence type="ECO:0000256" key="4">
    <source>
        <dbReference type="ARBA" id="ARBA00022840"/>
    </source>
</evidence>
<evidence type="ECO:0000256" key="5">
    <source>
        <dbReference type="ARBA" id="ARBA00022989"/>
    </source>
</evidence>
<gene>
    <name evidence="9" type="ORF">ACCAA_340006</name>
</gene>
<organism evidence="9 10">
    <name type="scientific">Candidatus Accumulibacter aalborgensis</name>
    <dbReference type="NCBI Taxonomy" id="1860102"/>
    <lineage>
        <taxon>Bacteria</taxon>
        <taxon>Pseudomonadati</taxon>
        <taxon>Pseudomonadota</taxon>
        <taxon>Betaproteobacteria</taxon>
        <taxon>Candidatus Accumulibacter</taxon>
    </lineage>
</organism>
<accession>A0A1A8XPV2</accession>
<dbReference type="InterPro" id="IPR015854">
    <property type="entry name" value="ABC_transpr_LolD-like"/>
</dbReference>
<sequence length="241" mass="25970">MSAALIELAGIERVFHLGDSEVHALRRLDVSIAAGEYVAVMGPSGSGKSTLLNLIGLLDRPNAGVYRLEGRDVTTLSAEEQARVRSERIGFVFQSFHLVPRLTAGENIALPMILAGIAPAQRAERVARALGDYGLENRADHRPDQLSGGQRQRVAIARATIMQPAVILADEPTGNLDRATGEEVMRLLEALNENGVTLIVVTHDGSLGARARRQLLMEDGALQNDQSRSNRVIPEACVLPT</sequence>
<evidence type="ECO:0000256" key="7">
    <source>
        <dbReference type="ARBA" id="ARBA00038388"/>
    </source>
</evidence>
<evidence type="ECO:0000313" key="9">
    <source>
        <dbReference type="EMBL" id="SBT06472.1"/>
    </source>
</evidence>
<dbReference type="InterPro" id="IPR017871">
    <property type="entry name" value="ABC_transporter-like_CS"/>
</dbReference>
<dbReference type="InterPro" id="IPR003593">
    <property type="entry name" value="AAA+_ATPase"/>
</dbReference>
<dbReference type="PROSITE" id="PS00211">
    <property type="entry name" value="ABC_TRANSPORTER_1"/>
    <property type="match status" value="1"/>
</dbReference>
<evidence type="ECO:0000256" key="1">
    <source>
        <dbReference type="ARBA" id="ARBA00022448"/>
    </source>
</evidence>
<keyword evidence="5" id="KW-0812">Transmembrane</keyword>
<dbReference type="SUPFAM" id="SSF52540">
    <property type="entry name" value="P-loop containing nucleoside triphosphate hydrolases"/>
    <property type="match status" value="1"/>
</dbReference>
<dbReference type="RefSeq" id="WP_186407180.1">
    <property type="nucleotide sequence ID" value="NZ_FLQX01000110.1"/>
</dbReference>
<evidence type="ECO:0000256" key="2">
    <source>
        <dbReference type="ARBA" id="ARBA00022475"/>
    </source>
</evidence>
<dbReference type="GO" id="GO:0005524">
    <property type="term" value="F:ATP binding"/>
    <property type="evidence" value="ECO:0007669"/>
    <property type="project" value="UniProtKB-KW"/>
</dbReference>
<proteinExistence type="inferred from homology"/>
<dbReference type="GO" id="GO:0046677">
    <property type="term" value="P:response to antibiotic"/>
    <property type="evidence" value="ECO:0007669"/>
    <property type="project" value="UniProtKB-KW"/>
</dbReference>
<feature type="domain" description="ABC transporter" evidence="8">
    <location>
        <begin position="6"/>
        <end position="240"/>
    </location>
</feature>
<name>A0A1A8XPV2_9PROT</name>
<keyword evidence="5" id="KW-1133">Transmembrane helix</keyword>
<evidence type="ECO:0000256" key="3">
    <source>
        <dbReference type="ARBA" id="ARBA00022741"/>
    </source>
</evidence>
<protein>
    <submittedName>
        <fullName evidence="9">ABC transporter related</fullName>
    </submittedName>
</protein>
<dbReference type="PROSITE" id="PS50893">
    <property type="entry name" value="ABC_TRANSPORTER_2"/>
    <property type="match status" value="1"/>
</dbReference>
<dbReference type="Gene3D" id="3.40.50.300">
    <property type="entry name" value="P-loop containing nucleotide triphosphate hydrolases"/>
    <property type="match status" value="1"/>
</dbReference>
<dbReference type="InterPro" id="IPR017911">
    <property type="entry name" value="MacB-like_ATP-bd"/>
</dbReference>
<dbReference type="AlphaFoldDB" id="A0A1A8XPV2"/>
<keyword evidence="4" id="KW-0067">ATP-binding</keyword>
<evidence type="ECO:0000259" key="8">
    <source>
        <dbReference type="PROSITE" id="PS50893"/>
    </source>
</evidence>
<dbReference type="EMBL" id="FLQX01000110">
    <property type="protein sequence ID" value="SBT06472.1"/>
    <property type="molecule type" value="Genomic_DNA"/>
</dbReference>
<keyword evidence="10" id="KW-1185">Reference proteome</keyword>
<keyword evidence="2" id="KW-1003">Cell membrane</keyword>
<dbReference type="CDD" id="cd03255">
    <property type="entry name" value="ABC_MJ0796_LolCDE_FtsE"/>
    <property type="match status" value="1"/>
</dbReference>
<evidence type="ECO:0000256" key="6">
    <source>
        <dbReference type="ARBA" id="ARBA00023251"/>
    </source>
</evidence>
<dbReference type="Proteomes" id="UP000199169">
    <property type="component" value="Unassembled WGS sequence"/>
</dbReference>
<dbReference type="PANTHER" id="PTHR24220">
    <property type="entry name" value="IMPORT ATP-BINDING PROTEIN"/>
    <property type="match status" value="1"/>
</dbReference>
<evidence type="ECO:0000313" key="10">
    <source>
        <dbReference type="Proteomes" id="UP000199169"/>
    </source>
</evidence>
<dbReference type="GO" id="GO:0016887">
    <property type="term" value="F:ATP hydrolysis activity"/>
    <property type="evidence" value="ECO:0007669"/>
    <property type="project" value="InterPro"/>
</dbReference>
<dbReference type="SMART" id="SM00382">
    <property type="entry name" value="AAA"/>
    <property type="match status" value="1"/>
</dbReference>
<keyword evidence="6" id="KW-0046">Antibiotic resistance</keyword>
<keyword evidence="5" id="KW-0472">Membrane</keyword>
<dbReference type="Pfam" id="PF00005">
    <property type="entry name" value="ABC_tran"/>
    <property type="match status" value="1"/>
</dbReference>
<comment type="similarity">
    <text evidence="7">Belongs to the ABC transporter superfamily. Macrolide exporter (TC 3.A.1.122) family.</text>
</comment>
<dbReference type="GO" id="GO:0098796">
    <property type="term" value="C:membrane protein complex"/>
    <property type="evidence" value="ECO:0007669"/>
    <property type="project" value="UniProtKB-ARBA"/>
</dbReference>
<keyword evidence="3" id="KW-0547">Nucleotide-binding</keyword>
<dbReference type="InterPro" id="IPR027417">
    <property type="entry name" value="P-loop_NTPase"/>
</dbReference>
<dbReference type="InterPro" id="IPR003439">
    <property type="entry name" value="ABC_transporter-like_ATP-bd"/>
</dbReference>
<dbReference type="PANTHER" id="PTHR24220:SF86">
    <property type="entry name" value="ABC TRANSPORTER ABCH.1"/>
    <property type="match status" value="1"/>
</dbReference>
<reference evidence="9 10" key="1">
    <citation type="submission" date="2016-06" db="EMBL/GenBank/DDBJ databases">
        <authorList>
            <person name="Kjaerup R.B."/>
            <person name="Dalgaard T.S."/>
            <person name="Juul-Madsen H.R."/>
        </authorList>
    </citation>
    <scope>NUCLEOTIDE SEQUENCE [LARGE SCALE GENOMIC DNA]</scope>
    <source>
        <strain evidence="9">3</strain>
    </source>
</reference>
<dbReference type="GO" id="GO:0022857">
    <property type="term" value="F:transmembrane transporter activity"/>
    <property type="evidence" value="ECO:0007669"/>
    <property type="project" value="TreeGrafter"/>
</dbReference>